<organism evidence="1 2">
    <name type="scientific">Laccaria amethystina LaAM-08-1</name>
    <dbReference type="NCBI Taxonomy" id="1095629"/>
    <lineage>
        <taxon>Eukaryota</taxon>
        <taxon>Fungi</taxon>
        <taxon>Dikarya</taxon>
        <taxon>Basidiomycota</taxon>
        <taxon>Agaricomycotina</taxon>
        <taxon>Agaricomycetes</taxon>
        <taxon>Agaricomycetidae</taxon>
        <taxon>Agaricales</taxon>
        <taxon>Agaricineae</taxon>
        <taxon>Hydnangiaceae</taxon>
        <taxon>Laccaria</taxon>
    </lineage>
</organism>
<dbReference type="EMBL" id="KN838785">
    <property type="protein sequence ID" value="KIJ94626.1"/>
    <property type="molecule type" value="Genomic_DNA"/>
</dbReference>
<name>A0A0C9XAA9_9AGAR</name>
<evidence type="ECO:0000313" key="1">
    <source>
        <dbReference type="EMBL" id="KIJ94626.1"/>
    </source>
</evidence>
<reference evidence="1 2" key="1">
    <citation type="submission" date="2014-04" db="EMBL/GenBank/DDBJ databases">
        <authorList>
            <consortium name="DOE Joint Genome Institute"/>
            <person name="Kuo A."/>
            <person name="Kohler A."/>
            <person name="Nagy L.G."/>
            <person name="Floudas D."/>
            <person name="Copeland A."/>
            <person name="Barry K.W."/>
            <person name="Cichocki N."/>
            <person name="Veneault-Fourrey C."/>
            <person name="LaButti K."/>
            <person name="Lindquist E.A."/>
            <person name="Lipzen A."/>
            <person name="Lundell T."/>
            <person name="Morin E."/>
            <person name="Murat C."/>
            <person name="Sun H."/>
            <person name="Tunlid A."/>
            <person name="Henrissat B."/>
            <person name="Grigoriev I.V."/>
            <person name="Hibbett D.S."/>
            <person name="Martin F."/>
            <person name="Nordberg H.P."/>
            <person name="Cantor M.N."/>
            <person name="Hua S.X."/>
        </authorList>
    </citation>
    <scope>NUCLEOTIDE SEQUENCE [LARGE SCALE GENOMIC DNA]</scope>
    <source>
        <strain evidence="1 2">LaAM-08-1</strain>
    </source>
</reference>
<sequence length="116" mass="13368">MQLLFTKGDNVIKPNSSRGWRSTKGDLNQLVHCNRPVRRGGNHDRIARPESFNIEVLKMKRDRYYTTLCDYADTLERLMEDDDGITFSFLDEMGDDISLQSLMAMDVECLGEVFVT</sequence>
<proteinExistence type="predicted"/>
<accession>A0A0C9XAA9</accession>
<gene>
    <name evidence="1" type="ORF">K443DRAFT_683604</name>
</gene>
<dbReference type="HOGENOM" id="CLU_2097263_0_0_1"/>
<evidence type="ECO:0000313" key="2">
    <source>
        <dbReference type="Proteomes" id="UP000054477"/>
    </source>
</evidence>
<reference evidence="2" key="2">
    <citation type="submission" date="2015-01" db="EMBL/GenBank/DDBJ databases">
        <title>Evolutionary Origins and Diversification of the Mycorrhizal Mutualists.</title>
        <authorList>
            <consortium name="DOE Joint Genome Institute"/>
            <consortium name="Mycorrhizal Genomics Consortium"/>
            <person name="Kohler A."/>
            <person name="Kuo A."/>
            <person name="Nagy L.G."/>
            <person name="Floudas D."/>
            <person name="Copeland A."/>
            <person name="Barry K.W."/>
            <person name="Cichocki N."/>
            <person name="Veneault-Fourrey C."/>
            <person name="LaButti K."/>
            <person name="Lindquist E.A."/>
            <person name="Lipzen A."/>
            <person name="Lundell T."/>
            <person name="Morin E."/>
            <person name="Murat C."/>
            <person name="Riley R."/>
            <person name="Ohm R."/>
            <person name="Sun H."/>
            <person name="Tunlid A."/>
            <person name="Henrissat B."/>
            <person name="Grigoriev I.V."/>
            <person name="Hibbett D.S."/>
            <person name="Martin F."/>
        </authorList>
    </citation>
    <scope>NUCLEOTIDE SEQUENCE [LARGE SCALE GENOMIC DNA]</scope>
    <source>
        <strain evidence="2">LaAM-08-1</strain>
    </source>
</reference>
<protein>
    <submittedName>
        <fullName evidence="1">Uncharacterized protein</fullName>
    </submittedName>
</protein>
<dbReference type="AlphaFoldDB" id="A0A0C9XAA9"/>
<dbReference type="Proteomes" id="UP000054477">
    <property type="component" value="Unassembled WGS sequence"/>
</dbReference>
<keyword evidence="2" id="KW-1185">Reference proteome</keyword>